<sequence>MSAGEIGPWGPIVYLTADELVQLNKPVMGRLSQPGRRLLWSLQGPLSSAISVLAEDENPNPDGPREPYFRHGGDGTDRWHPISNEPVTEQRLTTLTVTEENLSGWQDEWWNINGEGFDEDAQPAPGDLPPTFEPLVVTASNGEFVSIHDYVSAVHPWLMAGREQILRARHVADDHYVPGLVEERLLVVAHDAELVFVVDEQEWLADLRSNFEENRRRREQGSAG</sequence>
<gene>
    <name evidence="1" type="ORF">NEMBOFW57_007656</name>
</gene>
<keyword evidence="2" id="KW-1185">Reference proteome</keyword>
<evidence type="ECO:0000313" key="2">
    <source>
        <dbReference type="Proteomes" id="UP001197093"/>
    </source>
</evidence>
<comment type="caution">
    <text evidence="1">The sequence shown here is derived from an EMBL/GenBank/DDBJ whole genome shotgun (WGS) entry which is preliminary data.</text>
</comment>
<dbReference type="AlphaFoldDB" id="A0AAD4EV10"/>
<dbReference type="EMBL" id="JAHCVI010000003">
    <property type="protein sequence ID" value="KAG7288133.1"/>
    <property type="molecule type" value="Genomic_DNA"/>
</dbReference>
<evidence type="ECO:0000313" key="1">
    <source>
        <dbReference type="EMBL" id="KAG7288133.1"/>
    </source>
</evidence>
<dbReference type="Proteomes" id="UP001197093">
    <property type="component" value="Unassembled WGS sequence"/>
</dbReference>
<name>A0AAD4EV10_9PEZI</name>
<reference evidence="1" key="1">
    <citation type="submission" date="2023-02" db="EMBL/GenBank/DDBJ databases">
        <authorList>
            <person name="Palmer J.M."/>
        </authorList>
    </citation>
    <scope>NUCLEOTIDE SEQUENCE</scope>
    <source>
        <strain evidence="1">FW57</strain>
    </source>
</reference>
<proteinExistence type="predicted"/>
<accession>A0AAD4EV10</accession>
<organism evidence="1 2">
    <name type="scientific">Staphylotrichum longicolle</name>
    <dbReference type="NCBI Taxonomy" id="669026"/>
    <lineage>
        <taxon>Eukaryota</taxon>
        <taxon>Fungi</taxon>
        <taxon>Dikarya</taxon>
        <taxon>Ascomycota</taxon>
        <taxon>Pezizomycotina</taxon>
        <taxon>Sordariomycetes</taxon>
        <taxon>Sordariomycetidae</taxon>
        <taxon>Sordariales</taxon>
        <taxon>Chaetomiaceae</taxon>
        <taxon>Staphylotrichum</taxon>
    </lineage>
</organism>
<protein>
    <submittedName>
        <fullName evidence="1">Uncharacterized protein</fullName>
    </submittedName>
</protein>